<comment type="caution">
    <text evidence="1">The sequence shown here is derived from an EMBL/GenBank/DDBJ whole genome shotgun (WGS) entry which is preliminary data.</text>
</comment>
<dbReference type="InterPro" id="IPR036237">
    <property type="entry name" value="Xyl_isomerase-like_sf"/>
</dbReference>
<accession>F2AMK0</accession>
<organism evidence="1 2">
    <name type="scientific">Rhodopirellula baltica WH47</name>
    <dbReference type="NCBI Taxonomy" id="991778"/>
    <lineage>
        <taxon>Bacteria</taxon>
        <taxon>Pseudomonadati</taxon>
        <taxon>Planctomycetota</taxon>
        <taxon>Planctomycetia</taxon>
        <taxon>Pirellulales</taxon>
        <taxon>Pirellulaceae</taxon>
        <taxon>Rhodopirellula</taxon>
    </lineage>
</organism>
<proteinExistence type="predicted"/>
<gene>
    <name evidence="1" type="ORF">RBWH47_05514</name>
</gene>
<dbReference type="RefSeq" id="WP_007324867.1">
    <property type="nucleotide sequence ID" value="NZ_AFAR01000054.1"/>
</dbReference>
<reference evidence="1 2" key="1">
    <citation type="journal article" date="2013" name="Mar. Genomics">
        <title>Expression of sulfatases in Rhodopirellula baltica and the diversity of sulfatases in the genus Rhodopirellula.</title>
        <authorList>
            <person name="Wegner C.E."/>
            <person name="Richter-Heitmann T."/>
            <person name="Klindworth A."/>
            <person name="Klockow C."/>
            <person name="Richter M."/>
            <person name="Achstetter T."/>
            <person name="Glockner F.O."/>
            <person name="Harder J."/>
        </authorList>
    </citation>
    <scope>NUCLEOTIDE SEQUENCE [LARGE SCALE GENOMIC DNA]</scope>
    <source>
        <strain evidence="1 2">WH47</strain>
    </source>
</reference>
<name>F2AMK0_RHOBT</name>
<dbReference type="AlphaFoldDB" id="F2AMK0"/>
<dbReference type="GO" id="GO:0016853">
    <property type="term" value="F:isomerase activity"/>
    <property type="evidence" value="ECO:0007669"/>
    <property type="project" value="UniProtKB-KW"/>
</dbReference>
<sequence length="334" mass="37710">MDPSRPSLACSVLNCVDHLPPEALAMFALFRLSALLLFIGLPLFMGQPASALAQSPHSDDAATTSILQQENLVAWCIVPFDDAKRTPAERAQMLLDLGIRRCAYDWRAEHVPTFEQEILEYREHGIELFAFWGGHPEAYRLFEKHDLHPQIWMMPPNIKNGTQEQRVQQTVQQMLPAARETQRLGCKLSLYNHGGWAGEPENLVSMCRLLHEQGFDHVGITYNFHHGHDHIDNWKQSFNSMRPFLHCLNLNGMVDNANPKILGIGKGQHEVDMIRVVMESDYQGPIGILDHRSDLDAKESLNENIEGVRWVRHELQLPGSGGAKPKTPAPLTTP</sequence>
<dbReference type="PATRIC" id="fig|991778.3.peg.947"/>
<dbReference type="EMBL" id="AFAR01000054">
    <property type="protein sequence ID" value="EGF29112.1"/>
    <property type="molecule type" value="Genomic_DNA"/>
</dbReference>
<protein>
    <submittedName>
        <fullName evidence="1">Xylose isomerase domain protein TIM barrel</fullName>
    </submittedName>
</protein>
<evidence type="ECO:0000313" key="1">
    <source>
        <dbReference type="EMBL" id="EGF29112.1"/>
    </source>
</evidence>
<dbReference type="Proteomes" id="UP000006222">
    <property type="component" value="Unassembled WGS sequence"/>
</dbReference>
<evidence type="ECO:0000313" key="2">
    <source>
        <dbReference type="Proteomes" id="UP000006222"/>
    </source>
</evidence>
<dbReference type="SUPFAM" id="SSF51658">
    <property type="entry name" value="Xylose isomerase-like"/>
    <property type="match status" value="1"/>
</dbReference>
<dbReference type="Gene3D" id="3.20.20.150">
    <property type="entry name" value="Divalent-metal-dependent TIM barrel enzymes"/>
    <property type="match status" value="1"/>
</dbReference>
<keyword evidence="1" id="KW-0413">Isomerase</keyword>